<dbReference type="Pfam" id="PF07650">
    <property type="entry name" value="KH_2"/>
    <property type="match status" value="1"/>
</dbReference>
<dbReference type="SUPFAM" id="SSF52540">
    <property type="entry name" value="P-loop containing nucleoside triphosphate hydrolases"/>
    <property type="match status" value="1"/>
</dbReference>
<dbReference type="SUPFAM" id="SSF54814">
    <property type="entry name" value="Prokaryotic type KH domain (KH-domain type II)"/>
    <property type="match status" value="1"/>
</dbReference>
<accession>A0A1M5TAN4</accession>
<keyword evidence="4 7" id="KW-0547">Nucleotide-binding</keyword>
<dbReference type="InterPro" id="IPR027417">
    <property type="entry name" value="P-loop_NTPase"/>
</dbReference>
<evidence type="ECO:0000256" key="1">
    <source>
        <dbReference type="ARBA" id="ARBA00007921"/>
    </source>
</evidence>
<keyword evidence="7" id="KW-0690">Ribosome biogenesis</keyword>
<evidence type="ECO:0000256" key="7">
    <source>
        <dbReference type="HAMAP-Rule" id="MF_00367"/>
    </source>
</evidence>
<keyword evidence="13" id="KW-1185">Reference proteome</keyword>
<comment type="subcellular location">
    <subcellularLocation>
        <location evidence="7">Cytoplasm</location>
    </subcellularLocation>
    <subcellularLocation>
        <location evidence="7">Cell membrane</location>
        <topology evidence="7">Peripheral membrane protein</topology>
    </subcellularLocation>
</comment>
<evidence type="ECO:0000256" key="8">
    <source>
        <dbReference type="PROSITE-ProRule" id="PRU01050"/>
    </source>
</evidence>
<dbReference type="GO" id="GO:0000028">
    <property type="term" value="P:ribosomal small subunit assembly"/>
    <property type="evidence" value="ECO:0007669"/>
    <property type="project" value="TreeGrafter"/>
</dbReference>
<dbReference type="OrthoDB" id="9805918at2"/>
<dbReference type="FunFam" id="3.40.50.300:FF:000094">
    <property type="entry name" value="GTPase Era"/>
    <property type="match status" value="1"/>
</dbReference>
<dbReference type="HAMAP" id="MF_00367">
    <property type="entry name" value="GTPase_Era"/>
    <property type="match status" value="1"/>
</dbReference>
<keyword evidence="7" id="KW-1003">Cell membrane</keyword>
<evidence type="ECO:0000256" key="4">
    <source>
        <dbReference type="ARBA" id="ARBA00022741"/>
    </source>
</evidence>
<dbReference type="FunFam" id="3.30.300.20:FF:000003">
    <property type="entry name" value="GTPase Era"/>
    <property type="match status" value="1"/>
</dbReference>
<comment type="similarity">
    <text evidence="1 7 8 9">Belongs to the TRAFAC class TrmE-Era-EngA-EngB-Septin-like GTPase superfamily. Era GTPase family.</text>
</comment>
<feature type="binding site" evidence="7">
    <location>
        <begin position="57"/>
        <end position="61"/>
    </location>
    <ligand>
        <name>GTP</name>
        <dbReference type="ChEBI" id="CHEBI:37565"/>
    </ligand>
</feature>
<dbReference type="InterPro" id="IPR005225">
    <property type="entry name" value="Small_GTP-bd"/>
</dbReference>
<dbReference type="PRINTS" id="PR00326">
    <property type="entry name" value="GTP1OBG"/>
</dbReference>
<feature type="domain" description="Era-type G" evidence="11">
    <location>
        <begin position="2"/>
        <end position="170"/>
    </location>
</feature>
<proteinExistence type="inferred from homology"/>
<keyword evidence="5 7" id="KW-0694">RNA-binding</keyword>
<evidence type="ECO:0000256" key="6">
    <source>
        <dbReference type="ARBA" id="ARBA00023134"/>
    </source>
</evidence>
<evidence type="ECO:0000256" key="3">
    <source>
        <dbReference type="ARBA" id="ARBA00022519"/>
    </source>
</evidence>
<evidence type="ECO:0000313" key="13">
    <source>
        <dbReference type="Proteomes" id="UP000242592"/>
    </source>
</evidence>
<feature type="domain" description="KH type-2" evidence="10">
    <location>
        <begin position="193"/>
        <end position="278"/>
    </location>
</feature>
<feature type="region of interest" description="G2" evidence="8">
    <location>
        <begin position="36"/>
        <end position="40"/>
    </location>
</feature>
<feature type="region of interest" description="G3" evidence="8">
    <location>
        <begin position="57"/>
        <end position="60"/>
    </location>
</feature>
<dbReference type="NCBIfam" id="NF000908">
    <property type="entry name" value="PRK00089.1"/>
    <property type="match status" value="1"/>
</dbReference>
<comment type="function">
    <text evidence="7">An essential GTPase that binds both GDP and GTP, with rapid nucleotide exchange. Plays a role in 16S rRNA processing and 30S ribosomal subunit biogenesis and possibly also in cell cycle regulation and energy metabolism.</text>
</comment>
<feature type="binding site" evidence="7">
    <location>
        <begin position="10"/>
        <end position="17"/>
    </location>
    <ligand>
        <name>GTP</name>
        <dbReference type="ChEBI" id="CHEBI:37565"/>
    </ligand>
</feature>
<dbReference type="InterPro" id="IPR015946">
    <property type="entry name" value="KH_dom-like_a/b"/>
</dbReference>
<dbReference type="CDD" id="cd04163">
    <property type="entry name" value="Era"/>
    <property type="match status" value="1"/>
</dbReference>
<dbReference type="InterPro" id="IPR030388">
    <property type="entry name" value="G_ERA_dom"/>
</dbReference>
<organism evidence="12 13">
    <name type="scientific">Thermosipho atlanticus DSM 15807</name>
    <dbReference type="NCBI Taxonomy" id="1123380"/>
    <lineage>
        <taxon>Bacteria</taxon>
        <taxon>Thermotogati</taxon>
        <taxon>Thermotogota</taxon>
        <taxon>Thermotogae</taxon>
        <taxon>Thermotogales</taxon>
        <taxon>Fervidobacteriaceae</taxon>
        <taxon>Thermosipho</taxon>
    </lineage>
</organism>
<evidence type="ECO:0000256" key="2">
    <source>
        <dbReference type="ARBA" id="ARBA00020484"/>
    </source>
</evidence>
<keyword evidence="7" id="KW-0472">Membrane</keyword>
<dbReference type="Gene3D" id="3.30.300.20">
    <property type="match status" value="1"/>
</dbReference>
<dbReference type="GO" id="GO:0070181">
    <property type="term" value="F:small ribosomal subunit rRNA binding"/>
    <property type="evidence" value="ECO:0007669"/>
    <property type="project" value="UniProtKB-UniRule"/>
</dbReference>
<keyword evidence="6 7" id="KW-0342">GTP-binding</keyword>
<dbReference type="CDD" id="cd22534">
    <property type="entry name" value="KH-II_Era"/>
    <property type="match status" value="1"/>
</dbReference>
<feature type="region of interest" description="G1" evidence="8">
    <location>
        <begin position="10"/>
        <end position="17"/>
    </location>
</feature>
<name>A0A1M5TAN4_9BACT</name>
<evidence type="ECO:0000256" key="9">
    <source>
        <dbReference type="RuleBase" id="RU003761"/>
    </source>
</evidence>
<dbReference type="InterPro" id="IPR006073">
    <property type="entry name" value="GTP-bd"/>
</dbReference>
<dbReference type="EMBL" id="FQXN01000004">
    <property type="protein sequence ID" value="SHH47771.1"/>
    <property type="molecule type" value="Genomic_DNA"/>
</dbReference>
<dbReference type="PANTHER" id="PTHR42698:SF1">
    <property type="entry name" value="GTPASE ERA, MITOCHONDRIAL"/>
    <property type="match status" value="1"/>
</dbReference>
<keyword evidence="3" id="KW-0997">Cell inner membrane</keyword>
<dbReference type="RefSeq" id="WP_073073291.1">
    <property type="nucleotide sequence ID" value="NZ_FQXN01000004.1"/>
</dbReference>
<keyword evidence="7" id="KW-0963">Cytoplasm</keyword>
<evidence type="ECO:0000313" key="12">
    <source>
        <dbReference type="EMBL" id="SHH47771.1"/>
    </source>
</evidence>
<protein>
    <recommendedName>
        <fullName evidence="2 7">GTPase Era</fullName>
    </recommendedName>
</protein>
<feature type="region of interest" description="G4" evidence="8">
    <location>
        <begin position="119"/>
        <end position="122"/>
    </location>
</feature>
<dbReference type="Proteomes" id="UP000242592">
    <property type="component" value="Unassembled WGS sequence"/>
</dbReference>
<dbReference type="GO" id="GO:0003924">
    <property type="term" value="F:GTPase activity"/>
    <property type="evidence" value="ECO:0007669"/>
    <property type="project" value="UniProtKB-UniRule"/>
</dbReference>
<dbReference type="GO" id="GO:0005525">
    <property type="term" value="F:GTP binding"/>
    <property type="evidence" value="ECO:0007669"/>
    <property type="project" value="UniProtKB-UniRule"/>
</dbReference>
<evidence type="ECO:0000259" key="10">
    <source>
        <dbReference type="PROSITE" id="PS50823"/>
    </source>
</evidence>
<feature type="binding site" evidence="7">
    <location>
        <begin position="119"/>
        <end position="122"/>
    </location>
    <ligand>
        <name>GTP</name>
        <dbReference type="ChEBI" id="CHEBI:37565"/>
    </ligand>
</feature>
<feature type="region of interest" description="G5" evidence="8">
    <location>
        <begin position="149"/>
        <end position="151"/>
    </location>
</feature>
<evidence type="ECO:0000256" key="5">
    <source>
        <dbReference type="ARBA" id="ARBA00022884"/>
    </source>
</evidence>
<sequence length="299" mass="33953">MKSGFVALAGKPNVGKSSLVNAIVGRKVLIVSDKPQTTRNRINVIHTTNEYQIIFVDTPGIHKPLYRLGEYMVKAAVTALKGVDLILTVVDAKEGIRKPEKFVFDYVNQSGTPTIGVVNKVDLVDKKIVESLVDKMRSELKNCIEIVETSAIKGEGIKELLDLIVENIPEGPQFYPEDMITDRPFSFMASEIIREKIFQYTYEEVPHSVAVIVEEIKERENGVLYIRAIIYVDRDSQKGIIIGHKGSMIKKIGQDARKELEFLTNQKIFLDLHVKVKRHWRDKDFIILNEIGMKDDIKD</sequence>
<dbReference type="PANTHER" id="PTHR42698">
    <property type="entry name" value="GTPASE ERA"/>
    <property type="match status" value="1"/>
</dbReference>
<reference evidence="13" key="1">
    <citation type="submission" date="2016-11" db="EMBL/GenBank/DDBJ databases">
        <authorList>
            <person name="Varghese N."/>
            <person name="Submissions S."/>
        </authorList>
    </citation>
    <scope>NUCLEOTIDE SEQUENCE [LARGE SCALE GENOMIC DNA]</scope>
    <source>
        <strain evidence="13">DSM 15807</strain>
    </source>
</reference>
<dbReference type="AlphaFoldDB" id="A0A1M5TAN4"/>
<dbReference type="PROSITE" id="PS50823">
    <property type="entry name" value="KH_TYPE_2"/>
    <property type="match status" value="1"/>
</dbReference>
<dbReference type="GO" id="GO:0005829">
    <property type="term" value="C:cytosol"/>
    <property type="evidence" value="ECO:0007669"/>
    <property type="project" value="TreeGrafter"/>
</dbReference>
<keyword evidence="7" id="KW-0699">rRNA-binding</keyword>
<dbReference type="Gene3D" id="3.40.50.300">
    <property type="entry name" value="P-loop containing nucleotide triphosphate hydrolases"/>
    <property type="match status" value="1"/>
</dbReference>
<gene>
    <name evidence="7" type="primary">era</name>
    <name evidence="12" type="ORF">SAMN02745199_1258</name>
</gene>
<dbReference type="PROSITE" id="PS51713">
    <property type="entry name" value="G_ERA"/>
    <property type="match status" value="1"/>
</dbReference>
<dbReference type="InterPro" id="IPR009019">
    <property type="entry name" value="KH_sf_prok-type"/>
</dbReference>
<dbReference type="NCBIfam" id="TIGR00436">
    <property type="entry name" value="era"/>
    <property type="match status" value="1"/>
</dbReference>
<dbReference type="STRING" id="1123380.SAMN02745199_1258"/>
<dbReference type="InterPro" id="IPR004044">
    <property type="entry name" value="KH_dom_type_2"/>
</dbReference>
<comment type="subunit">
    <text evidence="7">Monomer.</text>
</comment>
<dbReference type="Pfam" id="PF01926">
    <property type="entry name" value="MMR_HSR1"/>
    <property type="match status" value="1"/>
</dbReference>
<dbReference type="GO" id="GO:0043024">
    <property type="term" value="F:ribosomal small subunit binding"/>
    <property type="evidence" value="ECO:0007669"/>
    <property type="project" value="TreeGrafter"/>
</dbReference>
<evidence type="ECO:0000259" key="11">
    <source>
        <dbReference type="PROSITE" id="PS51713"/>
    </source>
</evidence>
<dbReference type="InterPro" id="IPR005662">
    <property type="entry name" value="GTPase_Era-like"/>
</dbReference>
<dbReference type="GO" id="GO:0005886">
    <property type="term" value="C:plasma membrane"/>
    <property type="evidence" value="ECO:0007669"/>
    <property type="project" value="UniProtKB-SubCell"/>
</dbReference>
<dbReference type="NCBIfam" id="TIGR00231">
    <property type="entry name" value="small_GTP"/>
    <property type="match status" value="1"/>
</dbReference>